<dbReference type="GO" id="GO:0005634">
    <property type="term" value="C:nucleus"/>
    <property type="evidence" value="ECO:0007669"/>
    <property type="project" value="UniProtKB-ARBA"/>
</dbReference>
<evidence type="ECO:0000256" key="1">
    <source>
        <dbReference type="ARBA" id="ARBA00022578"/>
    </source>
</evidence>
<evidence type="ECO:0000256" key="2">
    <source>
        <dbReference type="ARBA" id="ARBA00022695"/>
    </source>
</evidence>
<dbReference type="GO" id="GO:0006310">
    <property type="term" value="P:DNA recombination"/>
    <property type="evidence" value="ECO:0007669"/>
    <property type="project" value="UniProtKB-KW"/>
</dbReference>
<feature type="domain" description="Integrase catalytic" evidence="18">
    <location>
        <begin position="447"/>
        <end position="614"/>
    </location>
</feature>
<dbReference type="SUPFAM" id="SSF53098">
    <property type="entry name" value="Ribonuclease H-like"/>
    <property type="match status" value="1"/>
</dbReference>
<evidence type="ECO:0000256" key="4">
    <source>
        <dbReference type="ARBA" id="ARBA00022723"/>
    </source>
</evidence>
<feature type="compositionally biased region" description="Polar residues" evidence="17">
    <location>
        <begin position="271"/>
        <end position="283"/>
    </location>
</feature>
<evidence type="ECO:0000256" key="7">
    <source>
        <dbReference type="ARBA" id="ARBA00022842"/>
    </source>
</evidence>
<sequence>MESIVLNNPSQWPTWYKVFQGKATDLDVWEQVDPGAENPEKRMPKPEPPAFSDYKKKSIPRHTRGSTIEVSQTPDIEEVRSNETARRLQDLVKEDREEYVQLRSDYNHDIRIYEREAAALRELRNWVLSTAAAKYVNACCDPTETLHAWMVKLKGVASISNNEQKSAAREEYEKTVKQAATKRMTTKAEIENWLEQWEAAMLKGQEVNLAQTRDFSEWSEDFLKVIAKTAISAFHATFEAKFHESDNPSISEISAEVRRYIRIHADTLSTGPRTSRGAFTTTREGPKETMPRSATKKRHRATNSRTQNEMPTCHGCDLPRHLLANCFYCFPEEAYEGWRPSNDIMKKVTERLKADDDLADRVKKIRFVTQAKQRHTSFTPRKRLAGRPFRWHQRLGHPGEGVLEHLVNASRGVKIMGDLRNRLPDCSACGKGKARRIVRRAPRESIAWAKPGSRVAFDFHSISPQGYGGYMSTVIFSDRLTGYSWDYYLKDRTTETLLEVFDLYVAMMKTQYGIQVKIFECDHEVATIHQQVAAHLQSQGMVLEPSAPNTQAQNGGAERIAAVIKEKARTLREAGKFPEMLWPEIVAAATYLYNRTPSAARGWKTPFERFHTQFRGPDLGKPHQAHLRAYGCKAYALTTDAQLGRNKSRKLQPRGWIGYLIGYSTSNSYRVWNPLTARVITTRDVVFRETEFFNGDINELRDDLKDLDVNELNALLARLEVSPTGITSPEYAHTADEEFDEIQYVEDEDAEEYTAPPSPKHVEARFELITPPLTPPTSFFAGLEEALGVKGWRKRRASIAPEAVHVRESIHEEFPITTPRTSWQAAFLGGTRTGRKRVKMKQKAKNADTSLEAVARVR</sequence>
<dbReference type="GO" id="GO:0032196">
    <property type="term" value="P:transposition"/>
    <property type="evidence" value="ECO:0007669"/>
    <property type="project" value="UniProtKB-KW"/>
</dbReference>
<evidence type="ECO:0000256" key="12">
    <source>
        <dbReference type="ARBA" id="ARBA00023125"/>
    </source>
</evidence>
<keyword evidence="5" id="KW-0255">Endonuclease</keyword>
<evidence type="ECO:0000256" key="6">
    <source>
        <dbReference type="ARBA" id="ARBA00022801"/>
    </source>
</evidence>
<keyword evidence="2" id="KW-0548">Nucleotidyltransferase</keyword>
<feature type="region of interest" description="Disordered" evidence="17">
    <location>
        <begin position="34"/>
        <end position="57"/>
    </location>
</feature>
<dbReference type="GO" id="GO:0003723">
    <property type="term" value="F:RNA binding"/>
    <property type="evidence" value="ECO:0007669"/>
    <property type="project" value="UniProtKB-KW"/>
</dbReference>
<keyword evidence="11" id="KW-0239">DNA-directed DNA polymerase</keyword>
<keyword evidence="13" id="KW-0233">DNA recombination</keyword>
<evidence type="ECO:0000256" key="5">
    <source>
        <dbReference type="ARBA" id="ARBA00022759"/>
    </source>
</evidence>
<dbReference type="PANTHER" id="PTHR42648:SF11">
    <property type="entry name" value="TRANSPOSON TY4-P GAG-POL POLYPROTEIN"/>
    <property type="match status" value="1"/>
</dbReference>
<accession>A0A8H6IS61</accession>
<evidence type="ECO:0000256" key="10">
    <source>
        <dbReference type="ARBA" id="ARBA00022918"/>
    </source>
</evidence>
<feature type="region of interest" description="Disordered" evidence="17">
    <location>
        <begin position="271"/>
        <end position="310"/>
    </location>
</feature>
<evidence type="ECO:0000256" key="14">
    <source>
        <dbReference type="ARBA" id="ARBA00048173"/>
    </source>
</evidence>
<dbReference type="AlphaFoldDB" id="A0A8H6IS61"/>
<comment type="caution">
    <text evidence="19">The sequence shown here is derived from an EMBL/GenBank/DDBJ whole genome shotgun (WGS) entry which is preliminary data.</text>
</comment>
<keyword evidence="12" id="KW-0238">DNA-binding</keyword>
<dbReference type="InterPro" id="IPR057670">
    <property type="entry name" value="SH3_retrovirus"/>
</dbReference>
<evidence type="ECO:0000256" key="17">
    <source>
        <dbReference type="SAM" id="MobiDB-lite"/>
    </source>
</evidence>
<evidence type="ECO:0000259" key="18">
    <source>
        <dbReference type="PROSITE" id="PS50994"/>
    </source>
</evidence>
<dbReference type="PROSITE" id="PS50994">
    <property type="entry name" value="INTEGRASE"/>
    <property type="match status" value="1"/>
</dbReference>
<dbReference type="GO" id="GO:0015074">
    <property type="term" value="P:DNA integration"/>
    <property type="evidence" value="ECO:0007669"/>
    <property type="project" value="UniProtKB-KW"/>
</dbReference>
<organism evidence="19 20">
    <name type="scientific">Colletotrichum sojae</name>
    <dbReference type="NCBI Taxonomy" id="2175907"/>
    <lineage>
        <taxon>Eukaryota</taxon>
        <taxon>Fungi</taxon>
        <taxon>Dikarya</taxon>
        <taxon>Ascomycota</taxon>
        <taxon>Pezizomycotina</taxon>
        <taxon>Sordariomycetes</taxon>
        <taxon>Hypocreomycetidae</taxon>
        <taxon>Glomerellales</taxon>
        <taxon>Glomerellaceae</taxon>
        <taxon>Colletotrichum</taxon>
        <taxon>Colletotrichum orchidearum species complex</taxon>
    </lineage>
</organism>
<dbReference type="InterPro" id="IPR001584">
    <property type="entry name" value="Integrase_cat-core"/>
</dbReference>
<keyword evidence="1" id="KW-0815">Transposition</keyword>
<dbReference type="InterPro" id="IPR036397">
    <property type="entry name" value="RNaseH_sf"/>
</dbReference>
<dbReference type="Proteomes" id="UP000652219">
    <property type="component" value="Unassembled WGS sequence"/>
</dbReference>
<keyword evidence="10" id="KW-0695">RNA-directed DNA polymerase</keyword>
<proteinExistence type="predicted"/>
<evidence type="ECO:0000256" key="3">
    <source>
        <dbReference type="ARBA" id="ARBA00022722"/>
    </source>
</evidence>
<gene>
    <name evidence="19" type="ORF">CSOJ01_13753</name>
</gene>
<comment type="catalytic activity">
    <reaction evidence="15">
        <text>DNA(n) + a 2'-deoxyribonucleoside 5'-triphosphate = DNA(n+1) + diphosphate</text>
        <dbReference type="Rhea" id="RHEA:22508"/>
        <dbReference type="Rhea" id="RHEA-COMP:17339"/>
        <dbReference type="Rhea" id="RHEA-COMP:17340"/>
        <dbReference type="ChEBI" id="CHEBI:33019"/>
        <dbReference type="ChEBI" id="CHEBI:61560"/>
        <dbReference type="ChEBI" id="CHEBI:173112"/>
        <dbReference type="EC" id="2.7.7.7"/>
    </reaction>
</comment>
<protein>
    <submittedName>
        <fullName evidence="19">Polyprotein</fullName>
    </submittedName>
</protein>
<keyword evidence="3" id="KW-0540">Nuclease</keyword>
<evidence type="ECO:0000256" key="9">
    <source>
        <dbReference type="ARBA" id="ARBA00022908"/>
    </source>
</evidence>
<evidence type="ECO:0000256" key="8">
    <source>
        <dbReference type="ARBA" id="ARBA00022884"/>
    </source>
</evidence>
<dbReference type="Gene3D" id="3.30.420.10">
    <property type="entry name" value="Ribonuclease H-like superfamily/Ribonuclease H"/>
    <property type="match status" value="1"/>
</dbReference>
<feature type="coiled-coil region" evidence="16">
    <location>
        <begin position="85"/>
        <end position="123"/>
    </location>
</feature>
<dbReference type="GO" id="GO:0016787">
    <property type="term" value="F:hydrolase activity"/>
    <property type="evidence" value="ECO:0007669"/>
    <property type="project" value="UniProtKB-KW"/>
</dbReference>
<dbReference type="Pfam" id="PF25597">
    <property type="entry name" value="SH3_retrovirus"/>
    <property type="match status" value="1"/>
</dbReference>
<keyword evidence="16" id="KW-0175">Coiled coil</keyword>
<evidence type="ECO:0000313" key="20">
    <source>
        <dbReference type="Proteomes" id="UP000652219"/>
    </source>
</evidence>
<reference evidence="19 20" key="1">
    <citation type="journal article" date="2020" name="Phytopathology">
        <title>Genome Sequence Resources of Colletotrichum truncatum, C. plurivorum, C. musicola, and C. sojae: Four Species Pathogenic to Soybean (Glycine max).</title>
        <authorList>
            <person name="Rogerio F."/>
            <person name="Boufleur T.R."/>
            <person name="Ciampi-Guillardi M."/>
            <person name="Sukno S.A."/>
            <person name="Thon M.R."/>
            <person name="Massola Junior N.S."/>
            <person name="Baroncelli R."/>
        </authorList>
    </citation>
    <scope>NUCLEOTIDE SEQUENCE [LARGE SCALE GENOMIC DNA]</scope>
    <source>
        <strain evidence="19 20">LFN0009</strain>
    </source>
</reference>
<evidence type="ECO:0000256" key="16">
    <source>
        <dbReference type="SAM" id="Coils"/>
    </source>
</evidence>
<keyword evidence="9" id="KW-0229">DNA integration</keyword>
<dbReference type="GO" id="GO:0003964">
    <property type="term" value="F:RNA-directed DNA polymerase activity"/>
    <property type="evidence" value="ECO:0007669"/>
    <property type="project" value="UniProtKB-KW"/>
</dbReference>
<comment type="catalytic activity">
    <reaction evidence="14">
        <text>DNA(n) + a 2'-deoxyribonucleoside 5'-triphosphate = DNA(n+1) + diphosphate</text>
        <dbReference type="Rhea" id="RHEA:22508"/>
        <dbReference type="Rhea" id="RHEA-COMP:17339"/>
        <dbReference type="Rhea" id="RHEA-COMP:17340"/>
        <dbReference type="ChEBI" id="CHEBI:33019"/>
        <dbReference type="ChEBI" id="CHEBI:61560"/>
        <dbReference type="ChEBI" id="CHEBI:173112"/>
        <dbReference type="EC" id="2.7.7.49"/>
    </reaction>
</comment>
<evidence type="ECO:0000313" key="19">
    <source>
        <dbReference type="EMBL" id="KAF6794202.1"/>
    </source>
</evidence>
<dbReference type="InterPro" id="IPR012337">
    <property type="entry name" value="RNaseH-like_sf"/>
</dbReference>
<dbReference type="GO" id="GO:0046872">
    <property type="term" value="F:metal ion binding"/>
    <property type="evidence" value="ECO:0007669"/>
    <property type="project" value="UniProtKB-KW"/>
</dbReference>
<evidence type="ECO:0000256" key="13">
    <source>
        <dbReference type="ARBA" id="ARBA00023172"/>
    </source>
</evidence>
<name>A0A8H6IS61_9PEZI</name>
<evidence type="ECO:0000256" key="11">
    <source>
        <dbReference type="ARBA" id="ARBA00022932"/>
    </source>
</evidence>
<dbReference type="GO" id="GO:0003677">
    <property type="term" value="F:DNA binding"/>
    <property type="evidence" value="ECO:0007669"/>
    <property type="project" value="UniProtKB-KW"/>
</dbReference>
<keyword evidence="6" id="KW-0378">Hydrolase</keyword>
<keyword evidence="8" id="KW-0694">RNA-binding</keyword>
<dbReference type="EMBL" id="WIGN01000417">
    <property type="protein sequence ID" value="KAF6794202.1"/>
    <property type="molecule type" value="Genomic_DNA"/>
</dbReference>
<dbReference type="PANTHER" id="PTHR42648">
    <property type="entry name" value="TRANSPOSASE, PUTATIVE-RELATED"/>
    <property type="match status" value="1"/>
</dbReference>
<dbReference type="GO" id="GO:0003887">
    <property type="term" value="F:DNA-directed DNA polymerase activity"/>
    <property type="evidence" value="ECO:0007669"/>
    <property type="project" value="UniProtKB-KW"/>
</dbReference>
<keyword evidence="20" id="KW-1185">Reference proteome</keyword>
<keyword evidence="4" id="KW-0479">Metal-binding</keyword>
<dbReference type="InterPro" id="IPR039537">
    <property type="entry name" value="Retrotran_Ty1/copia-like"/>
</dbReference>
<evidence type="ECO:0000256" key="15">
    <source>
        <dbReference type="ARBA" id="ARBA00049244"/>
    </source>
</evidence>
<keyword evidence="7" id="KW-0460">Magnesium</keyword>
<feature type="coiled-coil region" evidence="16">
    <location>
        <begin position="162"/>
        <end position="189"/>
    </location>
</feature>
<keyword evidence="11" id="KW-0808">Transferase</keyword>
<dbReference type="GO" id="GO:0004519">
    <property type="term" value="F:endonuclease activity"/>
    <property type="evidence" value="ECO:0007669"/>
    <property type="project" value="UniProtKB-KW"/>
</dbReference>